<dbReference type="PANTHER" id="PTHR24246">
    <property type="entry name" value="OLFACTORY RECEPTOR AND ADENOSINE RECEPTOR"/>
    <property type="match status" value="1"/>
</dbReference>
<dbReference type="InterPro" id="IPR000276">
    <property type="entry name" value="GPCR_Rhodpsn"/>
</dbReference>
<gene>
    <name evidence="12" type="ORF">BSL78_13839</name>
</gene>
<keyword evidence="9" id="KW-0807">Transducer</keyword>
<dbReference type="InterPro" id="IPR017452">
    <property type="entry name" value="GPCR_Rhodpsn_7TM"/>
</dbReference>
<evidence type="ECO:0000256" key="3">
    <source>
        <dbReference type="ARBA" id="ARBA00022692"/>
    </source>
</evidence>
<keyword evidence="5" id="KW-0297">G-protein coupled receptor</keyword>
<evidence type="ECO:0000256" key="4">
    <source>
        <dbReference type="ARBA" id="ARBA00022989"/>
    </source>
</evidence>
<evidence type="ECO:0000256" key="10">
    <source>
        <dbReference type="SAM" id="Phobius"/>
    </source>
</evidence>
<evidence type="ECO:0000313" key="13">
    <source>
        <dbReference type="Proteomes" id="UP000230750"/>
    </source>
</evidence>
<evidence type="ECO:0000256" key="6">
    <source>
        <dbReference type="ARBA" id="ARBA00023136"/>
    </source>
</evidence>
<comment type="caution">
    <text evidence="12">The sequence shown here is derived from an EMBL/GenBank/DDBJ whole genome shotgun (WGS) entry which is preliminary data.</text>
</comment>
<keyword evidence="13" id="KW-1185">Reference proteome</keyword>
<keyword evidence="8" id="KW-0325">Glycoprotein</keyword>
<reference evidence="12 13" key="1">
    <citation type="journal article" date="2017" name="PLoS Biol.">
        <title>The sea cucumber genome provides insights into morphological evolution and visceral regeneration.</title>
        <authorList>
            <person name="Zhang X."/>
            <person name="Sun L."/>
            <person name="Yuan J."/>
            <person name="Sun Y."/>
            <person name="Gao Y."/>
            <person name="Zhang L."/>
            <person name="Li S."/>
            <person name="Dai H."/>
            <person name="Hamel J.F."/>
            <person name="Liu C."/>
            <person name="Yu Y."/>
            <person name="Liu S."/>
            <person name="Lin W."/>
            <person name="Guo K."/>
            <person name="Jin S."/>
            <person name="Xu P."/>
            <person name="Storey K.B."/>
            <person name="Huan P."/>
            <person name="Zhang T."/>
            <person name="Zhou Y."/>
            <person name="Zhang J."/>
            <person name="Lin C."/>
            <person name="Li X."/>
            <person name="Xing L."/>
            <person name="Huo D."/>
            <person name="Sun M."/>
            <person name="Wang L."/>
            <person name="Mercier A."/>
            <person name="Li F."/>
            <person name="Yang H."/>
            <person name="Xiang J."/>
        </authorList>
    </citation>
    <scope>NUCLEOTIDE SEQUENCE [LARGE SCALE GENOMIC DNA]</scope>
    <source>
        <strain evidence="12">Shaxun</strain>
        <tissue evidence="12">Muscle</tissue>
    </source>
</reference>
<evidence type="ECO:0000256" key="5">
    <source>
        <dbReference type="ARBA" id="ARBA00023040"/>
    </source>
</evidence>
<dbReference type="Pfam" id="PF00001">
    <property type="entry name" value="7tm_1"/>
    <property type="match status" value="1"/>
</dbReference>
<name>A0A2G8KMM7_STIJA</name>
<evidence type="ECO:0000259" key="11">
    <source>
        <dbReference type="PROSITE" id="PS50262"/>
    </source>
</evidence>
<dbReference type="GO" id="GO:0005886">
    <property type="term" value="C:plasma membrane"/>
    <property type="evidence" value="ECO:0007669"/>
    <property type="project" value="UniProtKB-SubCell"/>
</dbReference>
<dbReference type="AlphaFoldDB" id="A0A2G8KMM7"/>
<sequence>MNYMVYFKIFGTVLPTLIIISFVYHQIFQEVQKQVKAISQLVVGSENETSKRLAELTFKEARAAKILAIVILIFALCWLPLHLLNAISVIVKVVPPYYLFLPAITLSHANSAMNPFIYAFSNREYRRTFRKLILRFTLCNILQDVGCTASSHTFEEESFQVPSHSVQNRNGLGHNTTMTATTVTPPLASPIAMKRLIDRSKSLPPHCQHRLLDGQS</sequence>
<evidence type="ECO:0000256" key="2">
    <source>
        <dbReference type="ARBA" id="ARBA00022475"/>
    </source>
</evidence>
<dbReference type="STRING" id="307972.A0A2G8KMM7"/>
<keyword evidence="4 10" id="KW-1133">Transmembrane helix</keyword>
<keyword evidence="2" id="KW-1003">Cell membrane</keyword>
<organism evidence="12 13">
    <name type="scientific">Stichopus japonicus</name>
    <name type="common">Sea cucumber</name>
    <dbReference type="NCBI Taxonomy" id="307972"/>
    <lineage>
        <taxon>Eukaryota</taxon>
        <taxon>Metazoa</taxon>
        <taxon>Echinodermata</taxon>
        <taxon>Eleutherozoa</taxon>
        <taxon>Echinozoa</taxon>
        <taxon>Holothuroidea</taxon>
        <taxon>Aspidochirotacea</taxon>
        <taxon>Aspidochirotida</taxon>
        <taxon>Stichopodidae</taxon>
        <taxon>Apostichopus</taxon>
    </lineage>
</organism>
<dbReference type="PRINTS" id="PR00237">
    <property type="entry name" value="GPCRRHODOPSN"/>
</dbReference>
<dbReference type="PROSITE" id="PS50262">
    <property type="entry name" value="G_PROTEIN_RECEP_F1_2"/>
    <property type="match status" value="1"/>
</dbReference>
<evidence type="ECO:0000256" key="8">
    <source>
        <dbReference type="ARBA" id="ARBA00023180"/>
    </source>
</evidence>
<dbReference type="PANTHER" id="PTHR24246:SF27">
    <property type="entry name" value="ADENOSINE RECEPTOR, ISOFORM A"/>
    <property type="match status" value="1"/>
</dbReference>
<dbReference type="SUPFAM" id="SSF81321">
    <property type="entry name" value="Family A G protein-coupled receptor-like"/>
    <property type="match status" value="1"/>
</dbReference>
<dbReference type="Proteomes" id="UP000230750">
    <property type="component" value="Unassembled WGS sequence"/>
</dbReference>
<dbReference type="GO" id="GO:0004930">
    <property type="term" value="F:G protein-coupled receptor activity"/>
    <property type="evidence" value="ECO:0007669"/>
    <property type="project" value="UniProtKB-KW"/>
</dbReference>
<evidence type="ECO:0000256" key="9">
    <source>
        <dbReference type="ARBA" id="ARBA00023224"/>
    </source>
</evidence>
<feature type="transmembrane region" description="Helical" evidence="10">
    <location>
        <begin position="97"/>
        <end position="120"/>
    </location>
</feature>
<keyword evidence="3 10" id="KW-0812">Transmembrane</keyword>
<dbReference type="OrthoDB" id="9445642at2759"/>
<dbReference type="EMBL" id="MRZV01000473">
    <property type="protein sequence ID" value="PIK49274.1"/>
    <property type="molecule type" value="Genomic_DNA"/>
</dbReference>
<dbReference type="Gene3D" id="1.20.1070.10">
    <property type="entry name" value="Rhodopsin 7-helix transmembrane proteins"/>
    <property type="match status" value="1"/>
</dbReference>
<feature type="transmembrane region" description="Helical" evidence="10">
    <location>
        <begin position="66"/>
        <end position="91"/>
    </location>
</feature>
<comment type="subcellular location">
    <subcellularLocation>
        <location evidence="1">Cell membrane</location>
        <topology evidence="1">Multi-pass membrane protein</topology>
    </subcellularLocation>
</comment>
<protein>
    <submittedName>
        <fullName evidence="12">Putative adenosine receptor A2b-like</fullName>
    </submittedName>
</protein>
<keyword evidence="6 10" id="KW-0472">Membrane</keyword>
<feature type="transmembrane region" description="Helical" evidence="10">
    <location>
        <begin position="6"/>
        <end position="24"/>
    </location>
</feature>
<evidence type="ECO:0000256" key="1">
    <source>
        <dbReference type="ARBA" id="ARBA00004651"/>
    </source>
</evidence>
<feature type="domain" description="G-protein coupled receptors family 1 profile" evidence="11">
    <location>
        <begin position="1"/>
        <end position="118"/>
    </location>
</feature>
<keyword evidence="7 12" id="KW-0675">Receptor</keyword>
<accession>A0A2G8KMM7</accession>
<evidence type="ECO:0000313" key="12">
    <source>
        <dbReference type="EMBL" id="PIK49274.1"/>
    </source>
</evidence>
<evidence type="ECO:0000256" key="7">
    <source>
        <dbReference type="ARBA" id="ARBA00023170"/>
    </source>
</evidence>
<proteinExistence type="predicted"/>